<dbReference type="RefSeq" id="WP_354472267.1">
    <property type="nucleotide sequence ID" value="NZ_JBEPSB010000016.1"/>
</dbReference>
<dbReference type="SUPFAM" id="SSF143422">
    <property type="entry name" value="Transposase IS200-like"/>
    <property type="match status" value="1"/>
</dbReference>
<name>A0ABV2PM43_9BACI</name>
<comment type="caution">
    <text evidence="2">The sequence shown here is derived from an EMBL/GenBank/DDBJ whole genome shotgun (WGS) entry which is preliminary data.</text>
</comment>
<evidence type="ECO:0000313" key="3">
    <source>
        <dbReference type="Proteomes" id="UP001549363"/>
    </source>
</evidence>
<reference evidence="2 3" key="1">
    <citation type="submission" date="2024-06" db="EMBL/GenBank/DDBJ databases">
        <title>Sorghum-associated microbial communities from plants grown in Nebraska, USA.</title>
        <authorList>
            <person name="Schachtman D."/>
        </authorList>
    </citation>
    <scope>NUCLEOTIDE SEQUENCE [LARGE SCALE GENOMIC DNA]</scope>
    <source>
        <strain evidence="2 3">736</strain>
    </source>
</reference>
<dbReference type="Gene3D" id="3.30.70.1290">
    <property type="entry name" value="Transposase IS200-like"/>
    <property type="match status" value="1"/>
</dbReference>
<dbReference type="Pfam" id="PF01797">
    <property type="entry name" value="Y1_Tnp"/>
    <property type="match status" value="1"/>
</dbReference>
<evidence type="ECO:0000313" key="2">
    <source>
        <dbReference type="EMBL" id="MET4562012.1"/>
    </source>
</evidence>
<sequence length="187" mass="22652">MARKKRQWSPYHYNHVVMRGNNRQIIFSNSADYQAFFRVLQYAHQKYTFSIVAYCIMSNHYHLLIRSPEVPLGKVMAIINRRYSEYFKQKYQYTGQLYERRYFAELVPSPIGMLTVSRYIHRNPISTNTPIVEKMEHYPYSSYQHYKYNIPSHHSFLDTTLLKTFLPQNSHAYCHYCEEEQNEQLMH</sequence>
<gene>
    <name evidence="2" type="ORF">ABIA69_003182</name>
</gene>
<organism evidence="2 3">
    <name type="scientific">Lysinibacillus parviboronicapiens</name>
    <dbReference type="NCBI Taxonomy" id="436516"/>
    <lineage>
        <taxon>Bacteria</taxon>
        <taxon>Bacillati</taxon>
        <taxon>Bacillota</taxon>
        <taxon>Bacilli</taxon>
        <taxon>Bacillales</taxon>
        <taxon>Bacillaceae</taxon>
        <taxon>Lysinibacillus</taxon>
    </lineage>
</organism>
<dbReference type="InterPro" id="IPR002686">
    <property type="entry name" value="Transposase_17"/>
</dbReference>
<dbReference type="SMART" id="SM01321">
    <property type="entry name" value="Y1_Tnp"/>
    <property type="match status" value="1"/>
</dbReference>
<dbReference type="PANTHER" id="PTHR34322:SF2">
    <property type="entry name" value="TRANSPOSASE IS200-LIKE DOMAIN-CONTAINING PROTEIN"/>
    <property type="match status" value="1"/>
</dbReference>
<dbReference type="Proteomes" id="UP001549363">
    <property type="component" value="Unassembled WGS sequence"/>
</dbReference>
<dbReference type="InterPro" id="IPR036515">
    <property type="entry name" value="Transposase_17_sf"/>
</dbReference>
<evidence type="ECO:0000259" key="1">
    <source>
        <dbReference type="SMART" id="SM01321"/>
    </source>
</evidence>
<proteinExistence type="predicted"/>
<protein>
    <submittedName>
        <fullName evidence="2">Transposase</fullName>
    </submittedName>
</protein>
<feature type="domain" description="Transposase IS200-like" evidence="1">
    <location>
        <begin position="9"/>
        <end position="123"/>
    </location>
</feature>
<accession>A0ABV2PM43</accession>
<dbReference type="EMBL" id="JBEPSB010000016">
    <property type="protein sequence ID" value="MET4562012.1"/>
    <property type="molecule type" value="Genomic_DNA"/>
</dbReference>
<dbReference type="PANTHER" id="PTHR34322">
    <property type="entry name" value="TRANSPOSASE, Y1_TNP DOMAIN-CONTAINING"/>
    <property type="match status" value="1"/>
</dbReference>
<keyword evidence="3" id="KW-1185">Reference proteome</keyword>